<comment type="caution">
    <text evidence="1">The sequence shown here is derived from an EMBL/GenBank/DDBJ whole genome shotgun (WGS) entry which is preliminary data.</text>
</comment>
<keyword evidence="2" id="KW-1185">Reference proteome</keyword>
<proteinExistence type="predicted"/>
<reference evidence="2" key="1">
    <citation type="journal article" date="2022" name="Mol. Ecol. Resour.">
        <title>The genomes of chicory, endive, great burdock and yacon provide insights into Asteraceae palaeo-polyploidization history and plant inulin production.</title>
        <authorList>
            <person name="Fan W."/>
            <person name="Wang S."/>
            <person name="Wang H."/>
            <person name="Wang A."/>
            <person name="Jiang F."/>
            <person name="Liu H."/>
            <person name="Zhao H."/>
            <person name="Xu D."/>
            <person name="Zhang Y."/>
        </authorList>
    </citation>
    <scope>NUCLEOTIDE SEQUENCE [LARGE SCALE GENOMIC DNA]</scope>
    <source>
        <strain evidence="2">cv. Punajuju</strain>
    </source>
</reference>
<name>A0ACB9F9Z7_CICIN</name>
<accession>A0ACB9F9Z7</accession>
<gene>
    <name evidence="1" type="ORF">L2E82_18399</name>
</gene>
<dbReference type="EMBL" id="CM042011">
    <property type="protein sequence ID" value="KAI3767970.1"/>
    <property type="molecule type" value="Genomic_DNA"/>
</dbReference>
<evidence type="ECO:0000313" key="2">
    <source>
        <dbReference type="Proteomes" id="UP001055811"/>
    </source>
</evidence>
<protein>
    <submittedName>
        <fullName evidence="1">Uncharacterized protein</fullName>
    </submittedName>
</protein>
<organism evidence="1 2">
    <name type="scientific">Cichorium intybus</name>
    <name type="common">Chicory</name>
    <dbReference type="NCBI Taxonomy" id="13427"/>
    <lineage>
        <taxon>Eukaryota</taxon>
        <taxon>Viridiplantae</taxon>
        <taxon>Streptophyta</taxon>
        <taxon>Embryophyta</taxon>
        <taxon>Tracheophyta</taxon>
        <taxon>Spermatophyta</taxon>
        <taxon>Magnoliopsida</taxon>
        <taxon>eudicotyledons</taxon>
        <taxon>Gunneridae</taxon>
        <taxon>Pentapetalae</taxon>
        <taxon>asterids</taxon>
        <taxon>campanulids</taxon>
        <taxon>Asterales</taxon>
        <taxon>Asteraceae</taxon>
        <taxon>Cichorioideae</taxon>
        <taxon>Cichorieae</taxon>
        <taxon>Cichoriinae</taxon>
        <taxon>Cichorium</taxon>
    </lineage>
</organism>
<reference evidence="1 2" key="2">
    <citation type="journal article" date="2022" name="Mol. Ecol. Resour.">
        <title>The genomes of chicory, endive, great burdock and yacon provide insights into Asteraceae paleo-polyploidization history and plant inulin production.</title>
        <authorList>
            <person name="Fan W."/>
            <person name="Wang S."/>
            <person name="Wang H."/>
            <person name="Wang A."/>
            <person name="Jiang F."/>
            <person name="Liu H."/>
            <person name="Zhao H."/>
            <person name="Xu D."/>
            <person name="Zhang Y."/>
        </authorList>
    </citation>
    <scope>NUCLEOTIDE SEQUENCE [LARGE SCALE GENOMIC DNA]</scope>
    <source>
        <strain evidence="2">cv. Punajuju</strain>
        <tissue evidence="1">Leaves</tissue>
    </source>
</reference>
<dbReference type="Proteomes" id="UP001055811">
    <property type="component" value="Linkage Group LG03"/>
</dbReference>
<sequence>MYDRDERRGQNIVVKGITRSERNEKKDQEKGSVIRYEGNRRQNFSCADAVRGTCADNKEVLSSCVEKNHKTSAAQRKRISIDLEIPTDVSQNDVEDFEEQHDAEEFEVIKTDHVLIDRYTSKRITRSQTKKNLFRSEKTHTQTIGEIMTEDSSSSVGVSSRINEIGELCGFTKGRGLKIGGIQMMNLRKGAITKTQ</sequence>
<evidence type="ECO:0000313" key="1">
    <source>
        <dbReference type="EMBL" id="KAI3767970.1"/>
    </source>
</evidence>